<comment type="caution">
    <text evidence="11">The sequence shown here is derived from an EMBL/GenBank/DDBJ whole genome shotgun (WGS) entry which is preliminary data.</text>
</comment>
<evidence type="ECO:0000313" key="11">
    <source>
        <dbReference type="EMBL" id="TWU29447.1"/>
    </source>
</evidence>
<dbReference type="InterPro" id="IPR022419">
    <property type="entry name" value="Porphobilin_deaminase_cofac_BS"/>
</dbReference>
<dbReference type="EC" id="2.5.1.61" evidence="8"/>
<dbReference type="OrthoDB" id="9810298at2"/>
<dbReference type="Proteomes" id="UP000318437">
    <property type="component" value="Unassembled WGS sequence"/>
</dbReference>
<comment type="similarity">
    <text evidence="3 8">Belongs to the HMBS family.</text>
</comment>
<dbReference type="FunFam" id="3.40.190.10:FF:000005">
    <property type="entry name" value="Porphobilinogen deaminase"/>
    <property type="match status" value="1"/>
</dbReference>
<evidence type="ECO:0000256" key="8">
    <source>
        <dbReference type="HAMAP-Rule" id="MF_00260"/>
    </source>
</evidence>
<proteinExistence type="inferred from homology"/>
<feature type="domain" description="Porphobilinogen deaminase C-terminal" evidence="10">
    <location>
        <begin position="228"/>
        <end position="293"/>
    </location>
</feature>
<dbReference type="SUPFAM" id="SSF53850">
    <property type="entry name" value="Periplasmic binding protein-like II"/>
    <property type="match status" value="1"/>
</dbReference>
<feature type="domain" description="Porphobilinogen deaminase N-terminal" evidence="9">
    <location>
        <begin position="6"/>
        <end position="210"/>
    </location>
</feature>
<dbReference type="PROSITE" id="PS00533">
    <property type="entry name" value="PORPHOBILINOGEN_DEAM"/>
    <property type="match status" value="1"/>
</dbReference>
<dbReference type="EMBL" id="SJPS01000001">
    <property type="protein sequence ID" value="TWU29447.1"/>
    <property type="molecule type" value="Genomic_DNA"/>
</dbReference>
<dbReference type="PANTHER" id="PTHR11557:SF0">
    <property type="entry name" value="PORPHOBILINOGEN DEAMINASE"/>
    <property type="match status" value="1"/>
</dbReference>
<evidence type="ECO:0000259" key="9">
    <source>
        <dbReference type="Pfam" id="PF01379"/>
    </source>
</evidence>
<dbReference type="InterPro" id="IPR022418">
    <property type="entry name" value="Porphobilinogen_deaminase_C"/>
</dbReference>
<dbReference type="GO" id="GO:0004418">
    <property type="term" value="F:hydroxymethylbilane synthase activity"/>
    <property type="evidence" value="ECO:0007669"/>
    <property type="project" value="UniProtKB-UniRule"/>
</dbReference>
<dbReference type="GO" id="GO:0006782">
    <property type="term" value="P:protoporphyrinogen IX biosynthetic process"/>
    <property type="evidence" value="ECO:0007669"/>
    <property type="project" value="UniProtKB-UniRule"/>
</dbReference>
<comment type="catalytic activity">
    <reaction evidence="7 8">
        <text>4 porphobilinogen + H2O = hydroxymethylbilane + 4 NH4(+)</text>
        <dbReference type="Rhea" id="RHEA:13185"/>
        <dbReference type="ChEBI" id="CHEBI:15377"/>
        <dbReference type="ChEBI" id="CHEBI:28938"/>
        <dbReference type="ChEBI" id="CHEBI:57845"/>
        <dbReference type="ChEBI" id="CHEBI:58126"/>
        <dbReference type="EC" id="2.5.1.61"/>
    </reaction>
</comment>
<dbReference type="PANTHER" id="PTHR11557">
    <property type="entry name" value="PORPHOBILINOGEN DEAMINASE"/>
    <property type="match status" value="1"/>
</dbReference>
<evidence type="ECO:0000256" key="6">
    <source>
        <dbReference type="ARBA" id="ARBA00023244"/>
    </source>
</evidence>
<dbReference type="InterPro" id="IPR036803">
    <property type="entry name" value="Porphobilinogen_deaminase_C_sf"/>
</dbReference>
<comment type="cofactor">
    <cofactor evidence="8">
        <name>dipyrromethane</name>
        <dbReference type="ChEBI" id="CHEBI:60342"/>
    </cofactor>
    <text evidence="8">Binds 1 dipyrromethane group covalently.</text>
</comment>
<evidence type="ECO:0000256" key="7">
    <source>
        <dbReference type="ARBA" id="ARBA00048169"/>
    </source>
</evidence>
<comment type="subunit">
    <text evidence="4 8">Monomer.</text>
</comment>
<dbReference type="RefSeq" id="WP_146447474.1">
    <property type="nucleotide sequence ID" value="NZ_SJPS01000001.1"/>
</dbReference>
<name>A0A5C6D1B0_9BACT</name>
<dbReference type="HAMAP" id="MF_00260">
    <property type="entry name" value="Porphobil_deam"/>
    <property type="match status" value="1"/>
</dbReference>
<keyword evidence="6 8" id="KW-0627">Porphyrin biosynthesis</keyword>
<feature type="modified residue" description="S-(dipyrrolylmethanemethyl)cysteine" evidence="8">
    <location>
        <position position="240"/>
    </location>
</feature>
<dbReference type="Pfam" id="PF01379">
    <property type="entry name" value="Porphobil_deam"/>
    <property type="match status" value="1"/>
</dbReference>
<sequence length="307" mass="32605">MSTPHIRIGTRSSQLALWQARWVAAELERLGAQVEIIEITTQGDRQQSGPIVELGLQGVFTKEIQAAVLRSEVDLAVHSLKDLPTETVWGLTLAAVPERENCCDAIVSASGEKLAALASGAIVGTGSLRRQAQLRAMRPDINVRGIRGNVDTRLSKLTTGEYDAIILASAGLNRLGLAEKVSEELAPPRMLPAPGQGTLGIECRLADELLLKFVAQIQHPDTRASTDAERSMLALLHAGCSAPVGAWGRIENGKLRLDGLVASLDGTQILRAAASGSLDDPLQLGRTVAEELLAQGAQQLIDAARNS</sequence>
<dbReference type="PIRSF" id="PIRSF001438">
    <property type="entry name" value="4pyrrol_synth_OHMeBilane_synth"/>
    <property type="match status" value="1"/>
</dbReference>
<keyword evidence="12" id="KW-1185">Reference proteome</keyword>
<evidence type="ECO:0000256" key="1">
    <source>
        <dbReference type="ARBA" id="ARBA00002869"/>
    </source>
</evidence>
<evidence type="ECO:0000313" key="12">
    <source>
        <dbReference type="Proteomes" id="UP000318437"/>
    </source>
</evidence>
<dbReference type="PRINTS" id="PR00151">
    <property type="entry name" value="PORPHBDMNASE"/>
</dbReference>
<evidence type="ECO:0000256" key="3">
    <source>
        <dbReference type="ARBA" id="ARBA00005638"/>
    </source>
</evidence>
<dbReference type="FunFam" id="3.30.160.40:FF:000001">
    <property type="entry name" value="Porphobilinogen deaminase"/>
    <property type="match status" value="1"/>
</dbReference>
<protein>
    <recommendedName>
        <fullName evidence="8">Porphobilinogen deaminase</fullName>
        <shortName evidence="8">PBG</shortName>
        <ecNumber evidence="8">2.5.1.61</ecNumber>
    </recommendedName>
    <alternativeName>
        <fullName evidence="8">Hydroxymethylbilane synthase</fullName>
        <shortName evidence="8">HMBS</shortName>
    </alternativeName>
    <alternativeName>
        <fullName evidence="8">Pre-uroporphyrinogen synthase</fullName>
    </alternativeName>
</protein>
<dbReference type="NCBIfam" id="TIGR00212">
    <property type="entry name" value="hemC"/>
    <property type="match status" value="1"/>
</dbReference>
<accession>A0A5C6D1B0</accession>
<dbReference type="InterPro" id="IPR022417">
    <property type="entry name" value="Porphobilin_deaminase_N"/>
</dbReference>
<dbReference type="GO" id="GO:0005737">
    <property type="term" value="C:cytoplasm"/>
    <property type="evidence" value="ECO:0007669"/>
    <property type="project" value="UniProtKB-UniRule"/>
</dbReference>
<keyword evidence="5 8" id="KW-0808">Transferase</keyword>
<gene>
    <name evidence="8 11" type="primary">hemC</name>
    <name evidence="11" type="ORF">Pla144_02250</name>
</gene>
<organism evidence="11 12">
    <name type="scientific">Bythopirellula polymerisocia</name>
    <dbReference type="NCBI Taxonomy" id="2528003"/>
    <lineage>
        <taxon>Bacteria</taxon>
        <taxon>Pseudomonadati</taxon>
        <taxon>Planctomycetota</taxon>
        <taxon>Planctomycetia</taxon>
        <taxon>Pirellulales</taxon>
        <taxon>Lacipirellulaceae</taxon>
        <taxon>Bythopirellula</taxon>
    </lineage>
</organism>
<dbReference type="SUPFAM" id="SSF54782">
    <property type="entry name" value="Porphobilinogen deaminase (hydroxymethylbilane synthase), C-terminal domain"/>
    <property type="match status" value="1"/>
</dbReference>
<dbReference type="Gene3D" id="3.40.190.10">
    <property type="entry name" value="Periplasmic binding protein-like II"/>
    <property type="match status" value="2"/>
</dbReference>
<evidence type="ECO:0000256" key="2">
    <source>
        <dbReference type="ARBA" id="ARBA00004735"/>
    </source>
</evidence>
<reference evidence="11 12" key="1">
    <citation type="submission" date="2019-02" db="EMBL/GenBank/DDBJ databases">
        <title>Deep-cultivation of Planctomycetes and their phenomic and genomic characterization uncovers novel biology.</title>
        <authorList>
            <person name="Wiegand S."/>
            <person name="Jogler M."/>
            <person name="Boedeker C."/>
            <person name="Pinto D."/>
            <person name="Vollmers J."/>
            <person name="Rivas-Marin E."/>
            <person name="Kohn T."/>
            <person name="Peeters S.H."/>
            <person name="Heuer A."/>
            <person name="Rast P."/>
            <person name="Oberbeckmann S."/>
            <person name="Bunk B."/>
            <person name="Jeske O."/>
            <person name="Meyerdierks A."/>
            <person name="Storesund J.E."/>
            <person name="Kallscheuer N."/>
            <person name="Luecker S."/>
            <person name="Lage O.M."/>
            <person name="Pohl T."/>
            <person name="Merkel B.J."/>
            <person name="Hornburger P."/>
            <person name="Mueller R.-W."/>
            <person name="Bruemmer F."/>
            <person name="Labrenz M."/>
            <person name="Spormann A.M."/>
            <person name="Op Den Camp H."/>
            <person name="Overmann J."/>
            <person name="Amann R."/>
            <person name="Jetten M.S.M."/>
            <person name="Mascher T."/>
            <person name="Medema M.H."/>
            <person name="Devos D.P."/>
            <person name="Kaster A.-K."/>
            <person name="Ovreas L."/>
            <person name="Rohde M."/>
            <person name="Galperin M.Y."/>
            <person name="Jogler C."/>
        </authorList>
    </citation>
    <scope>NUCLEOTIDE SEQUENCE [LARGE SCALE GENOMIC DNA]</scope>
    <source>
        <strain evidence="11 12">Pla144</strain>
    </source>
</reference>
<dbReference type="InterPro" id="IPR000860">
    <property type="entry name" value="HemC"/>
</dbReference>
<evidence type="ECO:0000256" key="4">
    <source>
        <dbReference type="ARBA" id="ARBA00011245"/>
    </source>
</evidence>
<comment type="pathway">
    <text evidence="2">Porphyrin-containing compound metabolism; protoporphyrin-IX biosynthesis; coproporphyrinogen-III from 5-aminolevulinate: step 2/4.</text>
</comment>
<comment type="miscellaneous">
    <text evidence="8">The porphobilinogen subunits are added to the dipyrromethane group.</text>
</comment>
<dbReference type="Gene3D" id="3.30.160.40">
    <property type="entry name" value="Porphobilinogen deaminase, C-terminal domain"/>
    <property type="match status" value="1"/>
</dbReference>
<dbReference type="AlphaFoldDB" id="A0A5C6D1B0"/>
<evidence type="ECO:0000256" key="5">
    <source>
        <dbReference type="ARBA" id="ARBA00022679"/>
    </source>
</evidence>
<dbReference type="Pfam" id="PF03900">
    <property type="entry name" value="Porphobil_deamC"/>
    <property type="match status" value="1"/>
</dbReference>
<evidence type="ECO:0000259" key="10">
    <source>
        <dbReference type="Pfam" id="PF03900"/>
    </source>
</evidence>
<comment type="function">
    <text evidence="1 8">Tetrapolymerization of the monopyrrole PBG into the hydroxymethylbilane pre-uroporphyrinogen in several discrete steps.</text>
</comment>